<evidence type="ECO:0000313" key="2">
    <source>
        <dbReference type="EMBL" id="MFD1600857.1"/>
    </source>
</evidence>
<organism evidence="2 3">
    <name type="scientific">Halobellus rarus</name>
    <dbReference type="NCBI Taxonomy" id="1126237"/>
    <lineage>
        <taxon>Archaea</taxon>
        <taxon>Methanobacteriati</taxon>
        <taxon>Methanobacteriota</taxon>
        <taxon>Stenosarchaea group</taxon>
        <taxon>Halobacteria</taxon>
        <taxon>Halobacteriales</taxon>
        <taxon>Haloferacaceae</taxon>
        <taxon>Halobellus</taxon>
    </lineage>
</organism>
<keyword evidence="1" id="KW-1133">Transmembrane helix</keyword>
<keyword evidence="1" id="KW-0472">Membrane</keyword>
<comment type="caution">
    <text evidence="2">The sequence shown here is derived from an EMBL/GenBank/DDBJ whole genome shotgun (WGS) entry which is preliminary data.</text>
</comment>
<proteinExistence type="predicted"/>
<dbReference type="RefSeq" id="WP_256422963.1">
    <property type="nucleotide sequence ID" value="NZ_JANHDI010000016.1"/>
</dbReference>
<protein>
    <submittedName>
        <fullName evidence="2">Uncharacterized protein</fullName>
    </submittedName>
</protein>
<dbReference type="EMBL" id="JBHUDK010000018">
    <property type="protein sequence ID" value="MFD1600857.1"/>
    <property type="molecule type" value="Genomic_DNA"/>
</dbReference>
<dbReference type="AlphaFoldDB" id="A0ABD6CTB6"/>
<feature type="transmembrane region" description="Helical" evidence="1">
    <location>
        <begin position="73"/>
        <end position="93"/>
    </location>
</feature>
<gene>
    <name evidence="2" type="ORF">ACFSBX_18140</name>
</gene>
<accession>A0ABD6CTB6</accession>
<keyword evidence="3" id="KW-1185">Reference proteome</keyword>
<evidence type="ECO:0000313" key="3">
    <source>
        <dbReference type="Proteomes" id="UP001597085"/>
    </source>
</evidence>
<name>A0ABD6CTB6_9EURY</name>
<keyword evidence="1" id="KW-0812">Transmembrane</keyword>
<feature type="transmembrane region" description="Helical" evidence="1">
    <location>
        <begin position="187"/>
        <end position="209"/>
    </location>
</feature>
<evidence type="ECO:0000256" key="1">
    <source>
        <dbReference type="SAM" id="Phobius"/>
    </source>
</evidence>
<reference evidence="2 3" key="1">
    <citation type="journal article" date="2019" name="Int. J. Syst. Evol. Microbiol.">
        <title>The Global Catalogue of Microorganisms (GCM) 10K type strain sequencing project: providing services to taxonomists for standard genome sequencing and annotation.</title>
        <authorList>
            <consortium name="The Broad Institute Genomics Platform"/>
            <consortium name="The Broad Institute Genome Sequencing Center for Infectious Disease"/>
            <person name="Wu L."/>
            <person name="Ma J."/>
        </authorList>
    </citation>
    <scope>NUCLEOTIDE SEQUENCE [LARGE SCALE GENOMIC DNA]</scope>
    <source>
        <strain evidence="2 3">CGMCC 1.12121</strain>
    </source>
</reference>
<feature type="transmembrane region" description="Helical" evidence="1">
    <location>
        <begin position="42"/>
        <end position="61"/>
    </location>
</feature>
<sequence length="211" mass="22999">MADDTDGSTGARGESTTLAVARIEGEETFQSISNLDNIGDTAIVGITFLLAALGTWVTFAYPRLSSTPVIRGAFVLLALASVAATLASMYYLVDSLAPRRFYGDGVGDRFLDHKWLPWLNDDPTDLDRFSRTEIDSPADLERAVEEWIDGYDEDTEIDSEAAFQYSRLLNYKLVARHKARNTAYGMAFLRLAVVCLGLVITVGILGGVFGG</sequence>
<dbReference type="Proteomes" id="UP001597085">
    <property type="component" value="Unassembled WGS sequence"/>
</dbReference>